<dbReference type="EMBL" id="PGCI01000117">
    <property type="protein sequence ID" value="PLW39278.1"/>
    <property type="molecule type" value="Genomic_DNA"/>
</dbReference>
<feature type="region of interest" description="Disordered" evidence="1">
    <location>
        <begin position="92"/>
        <end position="111"/>
    </location>
</feature>
<dbReference type="Proteomes" id="UP000235392">
    <property type="component" value="Unassembled WGS sequence"/>
</dbReference>
<accession>A0A2N5UNE6</accession>
<evidence type="ECO:0000313" key="2">
    <source>
        <dbReference type="EMBL" id="PLW39278.1"/>
    </source>
</evidence>
<proteinExistence type="predicted"/>
<feature type="compositionally biased region" description="Polar residues" evidence="1">
    <location>
        <begin position="99"/>
        <end position="109"/>
    </location>
</feature>
<feature type="compositionally biased region" description="Gly residues" evidence="1">
    <location>
        <begin position="260"/>
        <end position="270"/>
    </location>
</feature>
<reference evidence="2 3" key="1">
    <citation type="submission" date="2017-11" db="EMBL/GenBank/DDBJ databases">
        <title>De novo assembly and phasing of dikaryotic genomes from two isolates of Puccinia coronata f. sp. avenae, the causal agent of oat crown rust.</title>
        <authorList>
            <person name="Miller M.E."/>
            <person name="Zhang Y."/>
            <person name="Omidvar V."/>
            <person name="Sperschneider J."/>
            <person name="Schwessinger B."/>
            <person name="Raley C."/>
            <person name="Palmer J.M."/>
            <person name="Garnica D."/>
            <person name="Upadhyaya N."/>
            <person name="Rathjen J."/>
            <person name="Taylor J.M."/>
            <person name="Park R.F."/>
            <person name="Dodds P.N."/>
            <person name="Hirsch C.D."/>
            <person name="Kianian S.F."/>
            <person name="Figueroa M."/>
        </authorList>
    </citation>
    <scope>NUCLEOTIDE SEQUENCE [LARGE SCALE GENOMIC DNA]</scope>
    <source>
        <strain evidence="2">12SD80</strain>
    </source>
</reference>
<feature type="region of interest" description="Disordered" evidence="1">
    <location>
        <begin position="241"/>
        <end position="270"/>
    </location>
</feature>
<protein>
    <submittedName>
        <fullName evidence="2">Uncharacterized protein</fullName>
    </submittedName>
</protein>
<comment type="caution">
    <text evidence="2">The sequence shown here is derived from an EMBL/GenBank/DDBJ whole genome shotgun (WGS) entry which is preliminary data.</text>
</comment>
<name>A0A2N5UNE6_9BASI</name>
<dbReference type="AlphaFoldDB" id="A0A2N5UNE6"/>
<organism evidence="2 3">
    <name type="scientific">Puccinia coronata f. sp. avenae</name>
    <dbReference type="NCBI Taxonomy" id="200324"/>
    <lineage>
        <taxon>Eukaryota</taxon>
        <taxon>Fungi</taxon>
        <taxon>Dikarya</taxon>
        <taxon>Basidiomycota</taxon>
        <taxon>Pucciniomycotina</taxon>
        <taxon>Pucciniomycetes</taxon>
        <taxon>Pucciniales</taxon>
        <taxon>Pucciniaceae</taxon>
        <taxon>Puccinia</taxon>
    </lineage>
</organism>
<evidence type="ECO:0000313" key="3">
    <source>
        <dbReference type="Proteomes" id="UP000235392"/>
    </source>
</evidence>
<sequence>MFCPSQFYIFFLGRVANVCSVHPNFAQHHPHQAHHEPPVLLLAKLQATDPPAQNLGEQTAQDDRVALGEPMNRQATVGAHTGAPVKESGLMVQTGGGSRRSSTLASPGSSVLGGGAGADGFGNGAAAGGWRQGVTGAAGQAPAARDRKLCLFNLQVLATNVAEAREIIDTPNELVPHTSNKVPPPSHRKPPCACQLCCHHRLLRFSGRARARTLVINQSGNGKLNASRQCVRIAISWRGYDGGSSRNHKSGGAKHAACGGDSGNDDGGGG</sequence>
<gene>
    <name evidence="2" type="ORF">PCASD_05358</name>
</gene>
<evidence type="ECO:0000256" key="1">
    <source>
        <dbReference type="SAM" id="MobiDB-lite"/>
    </source>
</evidence>